<evidence type="ECO:0000313" key="2">
    <source>
        <dbReference type="EMBL" id="KAK7062321.1"/>
    </source>
</evidence>
<protein>
    <submittedName>
        <fullName evidence="2">Uncharacterized protein</fullName>
    </submittedName>
</protein>
<organism evidence="2 3">
    <name type="scientific">Favolaschia claudopus</name>
    <dbReference type="NCBI Taxonomy" id="2862362"/>
    <lineage>
        <taxon>Eukaryota</taxon>
        <taxon>Fungi</taxon>
        <taxon>Dikarya</taxon>
        <taxon>Basidiomycota</taxon>
        <taxon>Agaricomycotina</taxon>
        <taxon>Agaricomycetes</taxon>
        <taxon>Agaricomycetidae</taxon>
        <taxon>Agaricales</taxon>
        <taxon>Marasmiineae</taxon>
        <taxon>Mycenaceae</taxon>
        <taxon>Favolaschia</taxon>
    </lineage>
</organism>
<comment type="caution">
    <text evidence="2">The sequence shown here is derived from an EMBL/GenBank/DDBJ whole genome shotgun (WGS) entry which is preliminary data.</text>
</comment>
<gene>
    <name evidence="2" type="ORF">R3P38DRAFT_2834697</name>
</gene>
<evidence type="ECO:0000313" key="3">
    <source>
        <dbReference type="Proteomes" id="UP001362999"/>
    </source>
</evidence>
<keyword evidence="3" id="KW-1185">Reference proteome</keyword>
<dbReference type="EMBL" id="JAWWNJ010000002">
    <property type="protein sequence ID" value="KAK7062321.1"/>
    <property type="molecule type" value="Genomic_DNA"/>
</dbReference>
<feature type="region of interest" description="Disordered" evidence="1">
    <location>
        <begin position="1"/>
        <end position="24"/>
    </location>
</feature>
<dbReference type="AlphaFoldDB" id="A0AAW0EE13"/>
<evidence type="ECO:0000256" key="1">
    <source>
        <dbReference type="SAM" id="MobiDB-lite"/>
    </source>
</evidence>
<sequence>MAELTSRRRVMPMKSSQSGARPSPFERAIATRAAASMTHESGFHMKERNCKNGFCSSCSSLLGPKSSRRRSTSSAERPVSSHWSSLKTLSILRVPRSTFSLLYKSSALSSMVLRSTLTSVTTRSPSCAGGYDMTIGARQNHASRLFIWW</sequence>
<feature type="region of interest" description="Disordered" evidence="1">
    <location>
        <begin position="61"/>
        <end position="83"/>
    </location>
</feature>
<name>A0AAW0EE13_9AGAR</name>
<reference evidence="2 3" key="1">
    <citation type="journal article" date="2024" name="J Genomics">
        <title>Draft genome sequencing and assembly of Favolaschia claudopus CIRM-BRFM 2984 isolated from oak limbs.</title>
        <authorList>
            <person name="Navarro D."/>
            <person name="Drula E."/>
            <person name="Chaduli D."/>
            <person name="Cazenave R."/>
            <person name="Ahrendt S."/>
            <person name="Wang J."/>
            <person name="Lipzen A."/>
            <person name="Daum C."/>
            <person name="Barry K."/>
            <person name="Grigoriev I.V."/>
            <person name="Favel A."/>
            <person name="Rosso M.N."/>
            <person name="Martin F."/>
        </authorList>
    </citation>
    <scope>NUCLEOTIDE SEQUENCE [LARGE SCALE GENOMIC DNA]</scope>
    <source>
        <strain evidence="2 3">CIRM-BRFM 2984</strain>
    </source>
</reference>
<accession>A0AAW0EE13</accession>
<dbReference type="Proteomes" id="UP001362999">
    <property type="component" value="Unassembled WGS sequence"/>
</dbReference>
<proteinExistence type="predicted"/>